<keyword evidence="3" id="KW-1185">Reference proteome</keyword>
<evidence type="ECO:0000313" key="3">
    <source>
        <dbReference type="Proteomes" id="UP000587396"/>
    </source>
</evidence>
<feature type="transmembrane region" description="Helical" evidence="1">
    <location>
        <begin position="44"/>
        <end position="60"/>
    </location>
</feature>
<feature type="transmembrane region" description="Helical" evidence="1">
    <location>
        <begin position="81"/>
        <end position="105"/>
    </location>
</feature>
<keyword evidence="1" id="KW-0472">Membrane</keyword>
<dbReference type="EMBL" id="JACMSE010000003">
    <property type="protein sequence ID" value="MBC2888818.1"/>
    <property type="molecule type" value="Genomic_DNA"/>
</dbReference>
<gene>
    <name evidence="2" type="ORF">H7313_05570</name>
</gene>
<feature type="transmembrane region" description="Helical" evidence="1">
    <location>
        <begin position="20"/>
        <end position="38"/>
    </location>
</feature>
<keyword evidence="1" id="KW-0812">Transmembrane</keyword>
<protein>
    <submittedName>
        <fullName evidence="2">Uncharacterized protein</fullName>
    </submittedName>
</protein>
<accession>A0A842JFW2</accession>
<organism evidence="2 3">
    <name type="scientific">Gordonibacter massiliensis</name>
    <name type="common">ex Traore et al. 2017</name>
    <dbReference type="NCBI Taxonomy" id="1841863"/>
    <lineage>
        <taxon>Bacteria</taxon>
        <taxon>Bacillati</taxon>
        <taxon>Actinomycetota</taxon>
        <taxon>Coriobacteriia</taxon>
        <taxon>Eggerthellales</taxon>
        <taxon>Eggerthellaceae</taxon>
        <taxon>Gordonibacter</taxon>
    </lineage>
</organism>
<keyword evidence="1" id="KW-1133">Transmembrane helix</keyword>
<sequence>MDEMEKSIKTRSESLGFKLALLLLATWTLVDLVLYVTTGRFHDMLPGLVLLAVVLAQVLSEQWMKRSMVAGDDEYREPNRVAQMLVGALGVAIVVFFAGFFALYVA</sequence>
<dbReference type="Proteomes" id="UP000587396">
    <property type="component" value="Unassembled WGS sequence"/>
</dbReference>
<reference evidence="2 3" key="1">
    <citation type="submission" date="2020-08" db="EMBL/GenBank/DDBJ databases">
        <authorList>
            <person name="Liu C."/>
            <person name="Sun Q."/>
        </authorList>
    </citation>
    <scope>NUCLEOTIDE SEQUENCE [LARGE SCALE GENOMIC DNA]</scope>
    <source>
        <strain evidence="2 3">N22</strain>
    </source>
</reference>
<proteinExistence type="predicted"/>
<evidence type="ECO:0000256" key="1">
    <source>
        <dbReference type="SAM" id="Phobius"/>
    </source>
</evidence>
<name>A0A842JFW2_9ACTN</name>
<evidence type="ECO:0000313" key="2">
    <source>
        <dbReference type="EMBL" id="MBC2888818.1"/>
    </source>
</evidence>
<dbReference type="RefSeq" id="WP_185904750.1">
    <property type="nucleotide sequence ID" value="NZ_JACMSE010000003.1"/>
</dbReference>
<dbReference type="AlphaFoldDB" id="A0A842JFW2"/>
<comment type="caution">
    <text evidence="2">The sequence shown here is derived from an EMBL/GenBank/DDBJ whole genome shotgun (WGS) entry which is preliminary data.</text>
</comment>